<dbReference type="EMBL" id="JALNTZ010000007">
    <property type="protein sequence ID" value="KAJ3647256.1"/>
    <property type="molecule type" value="Genomic_DNA"/>
</dbReference>
<evidence type="ECO:0000313" key="1">
    <source>
        <dbReference type="EMBL" id="KAJ3647256.1"/>
    </source>
</evidence>
<comment type="caution">
    <text evidence="1">The sequence shown here is derived from an EMBL/GenBank/DDBJ whole genome shotgun (WGS) entry which is preliminary data.</text>
</comment>
<proteinExistence type="predicted"/>
<evidence type="ECO:0000313" key="2">
    <source>
        <dbReference type="Proteomes" id="UP001168821"/>
    </source>
</evidence>
<dbReference type="Proteomes" id="UP001168821">
    <property type="component" value="Unassembled WGS sequence"/>
</dbReference>
<reference evidence="1" key="1">
    <citation type="journal article" date="2023" name="G3 (Bethesda)">
        <title>Whole genome assemblies of Zophobas morio and Tenebrio molitor.</title>
        <authorList>
            <person name="Kaur S."/>
            <person name="Stinson S.A."/>
            <person name="diCenzo G.C."/>
        </authorList>
    </citation>
    <scope>NUCLEOTIDE SEQUENCE</scope>
    <source>
        <strain evidence="1">QUZm001</strain>
    </source>
</reference>
<organism evidence="1 2">
    <name type="scientific">Zophobas morio</name>
    <dbReference type="NCBI Taxonomy" id="2755281"/>
    <lineage>
        <taxon>Eukaryota</taxon>
        <taxon>Metazoa</taxon>
        <taxon>Ecdysozoa</taxon>
        <taxon>Arthropoda</taxon>
        <taxon>Hexapoda</taxon>
        <taxon>Insecta</taxon>
        <taxon>Pterygota</taxon>
        <taxon>Neoptera</taxon>
        <taxon>Endopterygota</taxon>
        <taxon>Coleoptera</taxon>
        <taxon>Polyphaga</taxon>
        <taxon>Cucujiformia</taxon>
        <taxon>Tenebrionidae</taxon>
        <taxon>Zophobas</taxon>
    </lineage>
</organism>
<gene>
    <name evidence="1" type="ORF">Zmor_024783</name>
</gene>
<sequence length="90" mass="10328">MDLVYSPRVCHACQDPLRIGRELDVRKIIKAEDIIFSAHFNTGKFNSQGPSDGAVHFFIRYLISGRLKRTKFPKTTRKTGEDTLKFLIES</sequence>
<accession>A0AA38M8D1</accession>
<name>A0AA38M8D1_9CUCU</name>
<protein>
    <submittedName>
        <fullName evidence="1">Uncharacterized protein</fullName>
    </submittedName>
</protein>
<dbReference type="AlphaFoldDB" id="A0AA38M8D1"/>
<keyword evidence="2" id="KW-1185">Reference proteome</keyword>